<keyword evidence="2" id="KW-1003">Cell membrane</keyword>
<dbReference type="GO" id="GO:0043190">
    <property type="term" value="C:ATP-binding cassette (ABC) transporter complex"/>
    <property type="evidence" value="ECO:0007669"/>
    <property type="project" value="InterPro"/>
</dbReference>
<keyword evidence="4 6" id="KW-1133">Transmembrane helix</keyword>
<evidence type="ECO:0000256" key="5">
    <source>
        <dbReference type="ARBA" id="ARBA00023136"/>
    </source>
</evidence>
<feature type="transmembrane region" description="Helical" evidence="6">
    <location>
        <begin position="97"/>
        <end position="118"/>
    </location>
</feature>
<dbReference type="NCBIfam" id="TIGR04408">
    <property type="entry name" value="LptG_lptG"/>
    <property type="match status" value="1"/>
</dbReference>
<accession>A0A7V1LJV8</accession>
<dbReference type="EMBL" id="DRLD01000034">
    <property type="protein sequence ID" value="HED09304.1"/>
    <property type="molecule type" value="Genomic_DNA"/>
</dbReference>
<evidence type="ECO:0000256" key="3">
    <source>
        <dbReference type="ARBA" id="ARBA00022692"/>
    </source>
</evidence>
<reference evidence="7" key="1">
    <citation type="journal article" date="2020" name="mSystems">
        <title>Genome- and Community-Level Interaction Insights into Carbon Utilization and Element Cycling Functions of Hydrothermarchaeota in Hydrothermal Sediment.</title>
        <authorList>
            <person name="Zhou Z."/>
            <person name="Liu Y."/>
            <person name="Xu W."/>
            <person name="Pan J."/>
            <person name="Luo Z.H."/>
            <person name="Li M."/>
        </authorList>
    </citation>
    <scope>NUCLEOTIDE SEQUENCE [LARGE SCALE GENOMIC DNA]</scope>
    <source>
        <strain evidence="7">HyVt-456</strain>
    </source>
</reference>
<name>A0A7V1LJV8_CALAY</name>
<evidence type="ECO:0000256" key="6">
    <source>
        <dbReference type="SAM" id="Phobius"/>
    </source>
</evidence>
<comment type="subcellular location">
    <subcellularLocation>
        <location evidence="1">Cell membrane</location>
        <topology evidence="1">Multi-pass membrane protein</topology>
    </subcellularLocation>
</comment>
<keyword evidence="5 6" id="KW-0472">Membrane</keyword>
<dbReference type="InterPro" id="IPR005495">
    <property type="entry name" value="LptG/LptF_permease"/>
</dbReference>
<keyword evidence="3 6" id="KW-0812">Transmembrane</keyword>
<organism evidence="7">
    <name type="scientific">Caldithrix abyssi</name>
    <dbReference type="NCBI Taxonomy" id="187145"/>
    <lineage>
        <taxon>Bacteria</taxon>
        <taxon>Pseudomonadati</taxon>
        <taxon>Calditrichota</taxon>
        <taxon>Calditrichia</taxon>
        <taxon>Calditrichales</taxon>
        <taxon>Calditrichaceae</taxon>
        <taxon>Caldithrix</taxon>
    </lineage>
</organism>
<evidence type="ECO:0000256" key="1">
    <source>
        <dbReference type="ARBA" id="ARBA00004651"/>
    </source>
</evidence>
<sequence>MMRLLDWYLLKKYLVNLLFAVIAWIVLFEVITMIEQLSRFIDYGATLKQFVLYYVYFIPSVISLTIPIAALLGVLFAVSNMAGHNEIVAELSAGVSLYRILAPLFLAAVVLSILSMIFNETVVPGANRARLDLERYEIRKNPRNQTRLNNNIYVQDLTNRKLAVKFFNSKTQKGTGISFLMYDKGRLSGRIDAKSMSWQDSSWHLRTVVVRYFSGEEEWVHSLKDTVIRDSRVLPKNLVDLQPKPEEMGYMELDAYIKELQALGANPRKWLVERELKISMPFAILIVTLIGAPFASRKRRGGTGLNFAISLLISFLFFIVIRIGQVFGHQGALEPMLAAWLANLIFLLLGLYILFTVQK</sequence>
<dbReference type="GO" id="GO:0015920">
    <property type="term" value="P:lipopolysaccharide transport"/>
    <property type="evidence" value="ECO:0007669"/>
    <property type="project" value="TreeGrafter"/>
</dbReference>
<evidence type="ECO:0000256" key="4">
    <source>
        <dbReference type="ARBA" id="ARBA00022989"/>
    </source>
</evidence>
<dbReference type="Pfam" id="PF03739">
    <property type="entry name" value="LptF_LptG"/>
    <property type="match status" value="1"/>
</dbReference>
<gene>
    <name evidence="7" type="primary">lptG</name>
    <name evidence="7" type="ORF">ENJ10_01315</name>
</gene>
<dbReference type="PANTHER" id="PTHR33529">
    <property type="entry name" value="SLR0882 PROTEIN-RELATED"/>
    <property type="match status" value="1"/>
</dbReference>
<feature type="transmembrane region" description="Helical" evidence="6">
    <location>
        <begin position="54"/>
        <end position="76"/>
    </location>
</feature>
<dbReference type="Proteomes" id="UP000886005">
    <property type="component" value="Unassembled WGS sequence"/>
</dbReference>
<dbReference type="GO" id="GO:0055085">
    <property type="term" value="P:transmembrane transport"/>
    <property type="evidence" value="ECO:0007669"/>
    <property type="project" value="InterPro"/>
</dbReference>
<evidence type="ECO:0000256" key="2">
    <source>
        <dbReference type="ARBA" id="ARBA00022475"/>
    </source>
</evidence>
<comment type="caution">
    <text evidence="7">The sequence shown here is derived from an EMBL/GenBank/DDBJ whole genome shotgun (WGS) entry which is preliminary data.</text>
</comment>
<dbReference type="AlphaFoldDB" id="A0A7V1LJV8"/>
<protein>
    <submittedName>
        <fullName evidence="7">LPS export ABC transporter permease LptG</fullName>
    </submittedName>
</protein>
<feature type="transmembrane region" description="Helical" evidence="6">
    <location>
        <begin position="337"/>
        <end position="357"/>
    </location>
</feature>
<feature type="transmembrane region" description="Helical" evidence="6">
    <location>
        <begin position="307"/>
        <end position="325"/>
    </location>
</feature>
<feature type="transmembrane region" description="Helical" evidence="6">
    <location>
        <begin position="278"/>
        <end position="295"/>
    </location>
</feature>
<evidence type="ECO:0000313" key="7">
    <source>
        <dbReference type="EMBL" id="HED09304.1"/>
    </source>
</evidence>
<dbReference type="InterPro" id="IPR030923">
    <property type="entry name" value="LptG"/>
</dbReference>
<proteinExistence type="predicted"/>
<feature type="transmembrane region" description="Helical" evidence="6">
    <location>
        <begin position="12"/>
        <end position="34"/>
    </location>
</feature>
<dbReference type="PANTHER" id="PTHR33529:SF6">
    <property type="entry name" value="YJGP_YJGQ FAMILY PERMEASE"/>
    <property type="match status" value="1"/>
</dbReference>